<evidence type="ECO:0000313" key="9">
    <source>
        <dbReference type="EMBL" id="UUI65961.1"/>
    </source>
</evidence>
<dbReference type="RefSeq" id="WP_227564068.1">
    <property type="nucleotide sequence ID" value="NZ_CP101989.1"/>
</dbReference>
<evidence type="ECO:0000259" key="8">
    <source>
        <dbReference type="PROSITE" id="PS50850"/>
    </source>
</evidence>
<keyword evidence="2" id="KW-0813">Transport</keyword>
<reference evidence="9 10" key="1">
    <citation type="submission" date="2022-07" db="EMBL/GenBank/DDBJ databases">
        <title>Novel species in genus cellulomonas.</title>
        <authorList>
            <person name="Ye L."/>
        </authorList>
    </citation>
    <scope>NUCLEOTIDE SEQUENCE [LARGE SCALE GENOMIC DNA]</scope>
    <source>
        <strain evidence="10">zg-Y908</strain>
    </source>
</reference>
<feature type="transmembrane region" description="Helical" evidence="7">
    <location>
        <begin position="105"/>
        <end position="123"/>
    </location>
</feature>
<evidence type="ECO:0000256" key="1">
    <source>
        <dbReference type="ARBA" id="ARBA00004651"/>
    </source>
</evidence>
<evidence type="ECO:0000256" key="7">
    <source>
        <dbReference type="SAM" id="Phobius"/>
    </source>
</evidence>
<keyword evidence="5 7" id="KW-1133">Transmembrane helix</keyword>
<feature type="transmembrane region" description="Helical" evidence="7">
    <location>
        <begin position="135"/>
        <end position="158"/>
    </location>
</feature>
<dbReference type="PROSITE" id="PS50850">
    <property type="entry name" value="MFS"/>
    <property type="match status" value="1"/>
</dbReference>
<protein>
    <submittedName>
        <fullName evidence="9">MFS transporter</fullName>
    </submittedName>
</protein>
<sequence>MRAGRSAMAVWAVAAAVYLVAVVHRTSLGVAGVEAVERFSLGATGLAMFSVMQLAVYAGLQIPAGQAVDRFGPRALLTTGAAVMAAGQGLLAIADDVPTALGARALLGGGDAAIFISACRLIAERFPARRIPVMVQVTGLVGQSGQIVSALAVAWVLHAEGWQAAFGTLALVGVAATVAAAVGLAPRPAVPGERAARERFVPAVRAAALPAGTRLGYWTHFLTPFSFNVVALLWGVPFFVTAQGRTPGEASLLLTAMTVSAITAGPLIGHWTSRHPLRRSWVVLASATATLAVWVALLVPSTPRPLGQLVVFAVVIGAGGPVSLVGIDFARTFTSMDRLGTATGFVNTGGFTSTIAGVLAVGVVLELVSPPGTTSYSLDAYRLAFAVLLVPWVVGVAGVLRSRRRTRRYLADAGTPVPPLREALRRPRGV</sequence>
<evidence type="ECO:0000256" key="6">
    <source>
        <dbReference type="ARBA" id="ARBA00023136"/>
    </source>
</evidence>
<dbReference type="PANTHER" id="PTHR42718">
    <property type="entry name" value="MAJOR FACILITATOR SUPERFAMILY MULTIDRUG TRANSPORTER MFSC"/>
    <property type="match status" value="1"/>
</dbReference>
<keyword evidence="10" id="KW-1185">Reference proteome</keyword>
<comment type="subcellular location">
    <subcellularLocation>
        <location evidence="1">Cell membrane</location>
        <topology evidence="1">Multi-pass membrane protein</topology>
    </subcellularLocation>
</comment>
<keyword evidence="3" id="KW-1003">Cell membrane</keyword>
<evidence type="ECO:0000256" key="2">
    <source>
        <dbReference type="ARBA" id="ARBA00022448"/>
    </source>
</evidence>
<dbReference type="EMBL" id="CP101989">
    <property type="protein sequence ID" value="UUI65961.1"/>
    <property type="molecule type" value="Genomic_DNA"/>
</dbReference>
<feature type="domain" description="Major facilitator superfamily (MFS) profile" evidence="8">
    <location>
        <begin position="10"/>
        <end position="407"/>
    </location>
</feature>
<dbReference type="Proteomes" id="UP001317322">
    <property type="component" value="Chromosome"/>
</dbReference>
<dbReference type="Pfam" id="PF07690">
    <property type="entry name" value="MFS_1"/>
    <property type="match status" value="1"/>
</dbReference>
<organism evidence="9 10">
    <name type="scientific">Cellulomonas wangsupingiae</name>
    <dbReference type="NCBI Taxonomy" id="2968085"/>
    <lineage>
        <taxon>Bacteria</taxon>
        <taxon>Bacillati</taxon>
        <taxon>Actinomycetota</taxon>
        <taxon>Actinomycetes</taxon>
        <taxon>Micrococcales</taxon>
        <taxon>Cellulomonadaceae</taxon>
        <taxon>Cellulomonas</taxon>
    </lineage>
</organism>
<evidence type="ECO:0000256" key="5">
    <source>
        <dbReference type="ARBA" id="ARBA00022989"/>
    </source>
</evidence>
<evidence type="ECO:0000313" key="10">
    <source>
        <dbReference type="Proteomes" id="UP001317322"/>
    </source>
</evidence>
<feature type="transmembrane region" description="Helical" evidence="7">
    <location>
        <begin position="380"/>
        <end position="400"/>
    </location>
</feature>
<proteinExistence type="predicted"/>
<accession>A0ABY5KAH8</accession>
<evidence type="ECO:0000256" key="4">
    <source>
        <dbReference type="ARBA" id="ARBA00022692"/>
    </source>
</evidence>
<dbReference type="InterPro" id="IPR036259">
    <property type="entry name" value="MFS_trans_sf"/>
</dbReference>
<feature type="transmembrane region" description="Helical" evidence="7">
    <location>
        <begin position="342"/>
        <end position="368"/>
    </location>
</feature>
<feature type="transmembrane region" description="Helical" evidence="7">
    <location>
        <begin position="281"/>
        <end position="300"/>
    </location>
</feature>
<dbReference type="InterPro" id="IPR011701">
    <property type="entry name" value="MFS"/>
</dbReference>
<feature type="transmembrane region" description="Helical" evidence="7">
    <location>
        <begin position="164"/>
        <end position="185"/>
    </location>
</feature>
<feature type="transmembrane region" description="Helical" evidence="7">
    <location>
        <begin position="41"/>
        <end position="60"/>
    </location>
</feature>
<keyword evidence="4 7" id="KW-0812">Transmembrane</keyword>
<feature type="transmembrane region" description="Helical" evidence="7">
    <location>
        <begin position="306"/>
        <end position="330"/>
    </location>
</feature>
<dbReference type="InterPro" id="IPR020846">
    <property type="entry name" value="MFS_dom"/>
</dbReference>
<dbReference type="SUPFAM" id="SSF103473">
    <property type="entry name" value="MFS general substrate transporter"/>
    <property type="match status" value="1"/>
</dbReference>
<evidence type="ECO:0000256" key="3">
    <source>
        <dbReference type="ARBA" id="ARBA00022475"/>
    </source>
</evidence>
<dbReference type="PANTHER" id="PTHR42718:SF46">
    <property type="entry name" value="BLR6921 PROTEIN"/>
    <property type="match status" value="1"/>
</dbReference>
<name>A0ABY5KAH8_9CELL</name>
<gene>
    <name evidence="9" type="ORF">NP075_04290</name>
</gene>
<feature type="transmembrane region" description="Helical" evidence="7">
    <location>
        <begin position="221"/>
        <end position="240"/>
    </location>
</feature>
<keyword evidence="6 7" id="KW-0472">Membrane</keyword>
<dbReference type="CDD" id="cd06174">
    <property type="entry name" value="MFS"/>
    <property type="match status" value="1"/>
</dbReference>
<feature type="transmembrane region" description="Helical" evidence="7">
    <location>
        <begin position="252"/>
        <end position="269"/>
    </location>
</feature>
<dbReference type="Gene3D" id="1.20.1250.20">
    <property type="entry name" value="MFS general substrate transporter like domains"/>
    <property type="match status" value="2"/>
</dbReference>
<feature type="transmembrane region" description="Helical" evidence="7">
    <location>
        <begin position="72"/>
        <end position="93"/>
    </location>
</feature>